<sequence>MQQYIIILVMLFAQAIFANKQLCQPRLSSGNCSYEHCEAKMKTFGCANCKTAQNIELTAKILPISKSRRYMNEMCNGNRMEWIFDSRDIRWSICFNGNPEEDNTFIGKFQKLNDALYYFETEFKDTWIGALHTCRAMSANLISFDSEQQYNQVTGKLAKTLDFWTDINDLSNEQHYRSFTTGEPAPYTNWQAKAVHSKNATERCVALNRSKHMYPDKCTAQKYFICML</sequence>
<evidence type="ECO:0000256" key="1">
    <source>
        <dbReference type="SAM" id="SignalP"/>
    </source>
</evidence>
<organism evidence="3 4">
    <name type="scientific">Drosophila busckii</name>
    <name type="common">Fruit fly</name>
    <dbReference type="NCBI Taxonomy" id="30019"/>
    <lineage>
        <taxon>Eukaryota</taxon>
        <taxon>Metazoa</taxon>
        <taxon>Ecdysozoa</taxon>
        <taxon>Arthropoda</taxon>
        <taxon>Hexapoda</taxon>
        <taxon>Insecta</taxon>
        <taxon>Pterygota</taxon>
        <taxon>Neoptera</taxon>
        <taxon>Endopterygota</taxon>
        <taxon>Diptera</taxon>
        <taxon>Brachycera</taxon>
        <taxon>Muscomorpha</taxon>
        <taxon>Ephydroidea</taxon>
        <taxon>Drosophilidae</taxon>
        <taxon>Drosophila</taxon>
    </lineage>
</organism>
<dbReference type="Gene3D" id="3.10.100.10">
    <property type="entry name" value="Mannose-Binding Protein A, subunit A"/>
    <property type="match status" value="1"/>
</dbReference>
<dbReference type="SMR" id="A0A0M4EGI4"/>
<feature type="signal peptide" evidence="1">
    <location>
        <begin position="1"/>
        <end position="18"/>
    </location>
</feature>
<dbReference type="PANTHER" id="PTHR22803">
    <property type="entry name" value="MANNOSE, PHOSPHOLIPASE, LECTIN RECEPTOR RELATED"/>
    <property type="match status" value="1"/>
</dbReference>
<dbReference type="SUPFAM" id="SSF56436">
    <property type="entry name" value="C-type lectin-like"/>
    <property type="match status" value="1"/>
</dbReference>
<dbReference type="InterPro" id="IPR016187">
    <property type="entry name" value="CTDL_fold"/>
</dbReference>
<evidence type="ECO:0000259" key="2">
    <source>
        <dbReference type="PROSITE" id="PS50041"/>
    </source>
</evidence>
<dbReference type="OrthoDB" id="7950296at2759"/>
<gene>
    <name evidence="3" type="ORF">Dbus_chr2Lg1915</name>
</gene>
<dbReference type="InterPro" id="IPR050111">
    <property type="entry name" value="C-type_lectin/snaclec_domain"/>
</dbReference>
<name>A0A0M4EGI4_DROBS</name>
<protein>
    <submittedName>
        <fullName evidence="3">Maker529</fullName>
    </submittedName>
</protein>
<dbReference type="Proteomes" id="UP000494163">
    <property type="component" value="Chromosome 2L"/>
</dbReference>
<dbReference type="AlphaFoldDB" id="A0A0M4EGI4"/>
<evidence type="ECO:0000313" key="3">
    <source>
        <dbReference type="EMBL" id="ALC39830.1"/>
    </source>
</evidence>
<dbReference type="InterPro" id="IPR001304">
    <property type="entry name" value="C-type_lectin-like"/>
</dbReference>
<dbReference type="STRING" id="30019.A0A0M4EGI4"/>
<dbReference type="EMBL" id="CP012523">
    <property type="protein sequence ID" value="ALC39830.1"/>
    <property type="molecule type" value="Genomic_DNA"/>
</dbReference>
<feature type="domain" description="C-type lectin" evidence="2">
    <location>
        <begin position="112"/>
        <end position="227"/>
    </location>
</feature>
<dbReference type="CDD" id="cd00037">
    <property type="entry name" value="CLECT"/>
    <property type="match status" value="1"/>
</dbReference>
<accession>A0A0M4EGI4</accession>
<dbReference type="PROSITE" id="PS50041">
    <property type="entry name" value="C_TYPE_LECTIN_2"/>
    <property type="match status" value="1"/>
</dbReference>
<feature type="chain" id="PRO_5005793165" evidence="1">
    <location>
        <begin position="19"/>
        <end position="228"/>
    </location>
</feature>
<keyword evidence="4" id="KW-1185">Reference proteome</keyword>
<dbReference type="SMART" id="SM00034">
    <property type="entry name" value="CLECT"/>
    <property type="match status" value="1"/>
</dbReference>
<evidence type="ECO:0000313" key="4">
    <source>
        <dbReference type="Proteomes" id="UP000494163"/>
    </source>
</evidence>
<proteinExistence type="predicted"/>
<dbReference type="Pfam" id="PF00059">
    <property type="entry name" value="Lectin_C"/>
    <property type="match status" value="1"/>
</dbReference>
<dbReference type="OMA" id="CGEFCLE"/>
<keyword evidence="1" id="KW-0732">Signal</keyword>
<reference evidence="3 4" key="1">
    <citation type="submission" date="2015-08" db="EMBL/GenBank/DDBJ databases">
        <title>Ancestral chromatin configuration constrains chromatin evolution on differentiating sex chromosomes in Drosophila.</title>
        <authorList>
            <person name="Zhou Q."/>
            <person name="Bachtrog D."/>
        </authorList>
    </citation>
    <scope>NUCLEOTIDE SEQUENCE [LARGE SCALE GENOMIC DNA]</scope>
    <source>
        <tissue evidence="3">Whole larvae</tissue>
    </source>
</reference>
<dbReference type="InterPro" id="IPR016186">
    <property type="entry name" value="C-type_lectin-like/link_sf"/>
</dbReference>